<dbReference type="EMBL" id="LWGR01000009">
    <property type="protein sequence ID" value="KZM72248.1"/>
    <property type="molecule type" value="Genomic_DNA"/>
</dbReference>
<evidence type="ECO:0000313" key="1">
    <source>
        <dbReference type="EMBL" id="KZM72248.1"/>
    </source>
</evidence>
<dbReference type="OrthoDB" id="4246254at2"/>
<comment type="caution">
    <text evidence="1">The sequence shown here is derived from an EMBL/GenBank/DDBJ whole genome shotgun (WGS) entry which is preliminary data.</text>
</comment>
<protein>
    <submittedName>
        <fullName evidence="1">Uncharacterized protein</fullName>
    </submittedName>
</protein>
<proteinExistence type="predicted"/>
<dbReference type="STRING" id="455432.AWN90_36855"/>
<organism evidence="1 2">
    <name type="scientific">Nocardia terpenica</name>
    <dbReference type="NCBI Taxonomy" id="455432"/>
    <lineage>
        <taxon>Bacteria</taxon>
        <taxon>Bacillati</taxon>
        <taxon>Actinomycetota</taxon>
        <taxon>Actinomycetes</taxon>
        <taxon>Mycobacteriales</taxon>
        <taxon>Nocardiaceae</taxon>
        <taxon>Nocardia</taxon>
    </lineage>
</organism>
<reference evidence="1 2" key="1">
    <citation type="submission" date="2016-04" db="EMBL/GenBank/DDBJ databases">
        <authorList>
            <person name="Evans L.H."/>
            <person name="Alamgir A."/>
            <person name="Owens N."/>
            <person name="Weber N.D."/>
            <person name="Virtaneva K."/>
            <person name="Barbian K."/>
            <person name="Babar A."/>
            <person name="Rosenke K."/>
        </authorList>
    </citation>
    <scope>NUCLEOTIDE SEQUENCE [LARGE SCALE GENOMIC DNA]</scope>
    <source>
        <strain evidence="1 2">IFM 0406</strain>
    </source>
</reference>
<dbReference type="AlphaFoldDB" id="A0A161XFP5"/>
<gene>
    <name evidence="1" type="ORF">AWN90_36855</name>
</gene>
<dbReference type="RefSeq" id="WP_067592688.1">
    <property type="nucleotide sequence ID" value="NZ_JABMCZ010000001.1"/>
</dbReference>
<evidence type="ECO:0000313" key="2">
    <source>
        <dbReference type="Proteomes" id="UP000076512"/>
    </source>
</evidence>
<name>A0A161XFP5_9NOCA</name>
<accession>A0A161XFP5</accession>
<keyword evidence="2" id="KW-1185">Reference proteome</keyword>
<dbReference type="Proteomes" id="UP000076512">
    <property type="component" value="Unassembled WGS sequence"/>
</dbReference>
<sequence length="157" mass="17936">MADLKLFTINVSGAERHDGEKPYTYAMRAESMKTAKRLAWLYHLWLNESEEGTVAADGTVPGAPEAENRLTRSDSHADVVVIDCEEFPCHEGAPFECGDPAHYEWGAKSDGSCRCDYYWFRLSPGRTKWPVHPLKNEARLRELGYKIQRKTPEETTW</sequence>